<dbReference type="Gene3D" id="1.10.10.10">
    <property type="entry name" value="Winged helix-like DNA-binding domain superfamily/Winged helix DNA-binding domain"/>
    <property type="match status" value="1"/>
</dbReference>
<protein>
    <submittedName>
        <fullName evidence="8">Sigma-70 family RNA polymerase sigma factor</fullName>
    </submittedName>
</protein>
<evidence type="ECO:0000256" key="2">
    <source>
        <dbReference type="ARBA" id="ARBA00023015"/>
    </source>
</evidence>
<evidence type="ECO:0000259" key="7">
    <source>
        <dbReference type="Pfam" id="PF04545"/>
    </source>
</evidence>
<keyword evidence="4" id="KW-0238">DNA-binding</keyword>
<dbReference type="SUPFAM" id="SSF88659">
    <property type="entry name" value="Sigma3 and sigma4 domains of RNA polymerase sigma factors"/>
    <property type="match status" value="1"/>
</dbReference>
<dbReference type="RefSeq" id="WP_166693529.1">
    <property type="nucleotide sequence ID" value="NZ_WAEL01000009.1"/>
</dbReference>
<dbReference type="CDD" id="cd06171">
    <property type="entry name" value="Sigma70_r4"/>
    <property type="match status" value="1"/>
</dbReference>
<dbReference type="Pfam" id="PF04545">
    <property type="entry name" value="Sigma70_r4"/>
    <property type="match status" value="1"/>
</dbReference>
<dbReference type="SUPFAM" id="SSF88946">
    <property type="entry name" value="Sigma2 domain of RNA polymerase sigma factors"/>
    <property type="match status" value="1"/>
</dbReference>
<dbReference type="EMBL" id="WAEL01000009">
    <property type="protein sequence ID" value="NID12813.1"/>
    <property type="molecule type" value="Genomic_DNA"/>
</dbReference>
<dbReference type="InterPro" id="IPR007627">
    <property type="entry name" value="RNA_pol_sigma70_r2"/>
</dbReference>
<evidence type="ECO:0000259" key="6">
    <source>
        <dbReference type="Pfam" id="PF04542"/>
    </source>
</evidence>
<evidence type="ECO:0000313" key="8">
    <source>
        <dbReference type="EMBL" id="NID12813.1"/>
    </source>
</evidence>
<dbReference type="NCBIfam" id="TIGR02937">
    <property type="entry name" value="sigma70-ECF"/>
    <property type="match status" value="1"/>
</dbReference>
<sequence>MSLFHKNLPTDEALWKQLLDGNEDALDGLMQRYFRELFHYGGKFSRDDDLIKDCIQDLFLDIWERRETLRPDVFVKPYLLVALRRRIHRVWQMNQLQTDLTTVPDFAADFTVEEHLILSEQTRFIARQMQQLLDGLPARQKEVIYLRYFQELNREQIADVMHITLQSVSNLLQEALRKLRGQWKTDL</sequence>
<comment type="caution">
    <text evidence="8">The sequence shown here is derived from an EMBL/GenBank/DDBJ whole genome shotgun (WGS) entry which is preliminary data.</text>
</comment>
<keyword evidence="9" id="KW-1185">Reference proteome</keyword>
<reference evidence="8" key="1">
    <citation type="submission" date="2024-05" db="EMBL/GenBank/DDBJ databases">
        <authorList>
            <person name="Jung D.-H."/>
        </authorList>
    </citation>
    <scope>NUCLEOTIDE SEQUENCE</scope>
    <source>
        <strain evidence="8">JA-25</strain>
    </source>
</reference>
<evidence type="ECO:0000256" key="4">
    <source>
        <dbReference type="ARBA" id="ARBA00023125"/>
    </source>
</evidence>
<dbReference type="Proteomes" id="UP000606008">
    <property type="component" value="Unassembled WGS sequence"/>
</dbReference>
<dbReference type="InterPro" id="IPR014284">
    <property type="entry name" value="RNA_pol_sigma-70_dom"/>
</dbReference>
<organism evidence="8 9">
    <name type="scientific">Fibrivirga algicola</name>
    <dbReference type="NCBI Taxonomy" id="2950420"/>
    <lineage>
        <taxon>Bacteria</taxon>
        <taxon>Pseudomonadati</taxon>
        <taxon>Bacteroidota</taxon>
        <taxon>Cytophagia</taxon>
        <taxon>Cytophagales</taxon>
        <taxon>Spirosomataceae</taxon>
        <taxon>Fibrivirga</taxon>
    </lineage>
</organism>
<dbReference type="PANTHER" id="PTHR43133">
    <property type="entry name" value="RNA POLYMERASE ECF-TYPE SIGMA FACTO"/>
    <property type="match status" value="1"/>
</dbReference>
<comment type="similarity">
    <text evidence="1">Belongs to the sigma-70 factor family. ECF subfamily.</text>
</comment>
<dbReference type="InterPro" id="IPR036388">
    <property type="entry name" value="WH-like_DNA-bd_sf"/>
</dbReference>
<dbReference type="InterPro" id="IPR013325">
    <property type="entry name" value="RNA_pol_sigma_r2"/>
</dbReference>
<accession>A0ABX0QQE9</accession>
<evidence type="ECO:0000256" key="3">
    <source>
        <dbReference type="ARBA" id="ARBA00023082"/>
    </source>
</evidence>
<dbReference type="Pfam" id="PF04542">
    <property type="entry name" value="Sigma70_r2"/>
    <property type="match status" value="1"/>
</dbReference>
<gene>
    <name evidence="8" type="ORF">F7231_21765</name>
</gene>
<feature type="domain" description="RNA polymerase sigma-70 region 2" evidence="6">
    <location>
        <begin position="29"/>
        <end position="91"/>
    </location>
</feature>
<evidence type="ECO:0000256" key="1">
    <source>
        <dbReference type="ARBA" id="ARBA00010641"/>
    </source>
</evidence>
<dbReference type="InterPro" id="IPR039425">
    <property type="entry name" value="RNA_pol_sigma-70-like"/>
</dbReference>
<keyword evidence="2" id="KW-0805">Transcription regulation</keyword>
<proteinExistence type="inferred from homology"/>
<dbReference type="PANTHER" id="PTHR43133:SF46">
    <property type="entry name" value="RNA POLYMERASE SIGMA-70 FACTOR ECF SUBFAMILY"/>
    <property type="match status" value="1"/>
</dbReference>
<keyword evidence="3" id="KW-0731">Sigma factor</keyword>
<feature type="domain" description="RNA polymerase sigma-70 region 4" evidence="7">
    <location>
        <begin position="132"/>
        <end position="180"/>
    </location>
</feature>
<evidence type="ECO:0000313" key="9">
    <source>
        <dbReference type="Proteomes" id="UP000606008"/>
    </source>
</evidence>
<evidence type="ECO:0000256" key="5">
    <source>
        <dbReference type="ARBA" id="ARBA00023163"/>
    </source>
</evidence>
<dbReference type="Gene3D" id="1.10.1740.10">
    <property type="match status" value="1"/>
</dbReference>
<dbReference type="InterPro" id="IPR007630">
    <property type="entry name" value="RNA_pol_sigma70_r4"/>
</dbReference>
<dbReference type="InterPro" id="IPR013324">
    <property type="entry name" value="RNA_pol_sigma_r3/r4-like"/>
</dbReference>
<keyword evidence="5" id="KW-0804">Transcription</keyword>
<name>A0ABX0QQE9_9BACT</name>